<dbReference type="Proteomes" id="UP000236449">
    <property type="component" value="Unassembled WGS sequence"/>
</dbReference>
<dbReference type="InterPro" id="IPR018163">
    <property type="entry name" value="Thr/Ala-tRNA-synth_IIc_edit"/>
</dbReference>
<protein>
    <submittedName>
        <fullName evidence="3">Metal-dependent hydrolase</fullName>
    </submittedName>
</protein>
<dbReference type="Gene3D" id="3.30.980.10">
    <property type="entry name" value="Threonyl-trna Synthetase, Chain A, domain 2"/>
    <property type="match status" value="1"/>
</dbReference>
<evidence type="ECO:0000313" key="4">
    <source>
        <dbReference type="Proteomes" id="UP000236449"/>
    </source>
</evidence>
<dbReference type="PANTHER" id="PTHR43462">
    <property type="entry name" value="ALANYL-TRNA EDITING PROTEIN"/>
    <property type="match status" value="1"/>
</dbReference>
<evidence type="ECO:0000256" key="2">
    <source>
        <dbReference type="ARBA" id="ARBA00022833"/>
    </source>
</evidence>
<dbReference type="GO" id="GO:0002161">
    <property type="term" value="F:aminoacyl-tRNA deacylase activity"/>
    <property type="evidence" value="ECO:0007669"/>
    <property type="project" value="UniProtKB-ARBA"/>
</dbReference>
<keyword evidence="1" id="KW-0479">Metal-binding</keyword>
<dbReference type="SUPFAM" id="SSF55186">
    <property type="entry name" value="ThrRS/AlaRS common domain"/>
    <property type="match status" value="1"/>
</dbReference>
<dbReference type="AlphaFoldDB" id="A0A2J8I619"/>
<name>A0A2J8I619_VIBDI</name>
<dbReference type="OrthoDB" id="6396444at2"/>
<proteinExistence type="predicted"/>
<dbReference type="GO" id="GO:0000166">
    <property type="term" value="F:nucleotide binding"/>
    <property type="evidence" value="ECO:0007669"/>
    <property type="project" value="InterPro"/>
</dbReference>
<gene>
    <name evidence="3" type="ORF">C1N32_02895</name>
</gene>
<keyword evidence="3" id="KW-0378">Hydrolase</keyword>
<dbReference type="EMBL" id="POSK01000002">
    <property type="protein sequence ID" value="PNI05958.1"/>
    <property type="molecule type" value="Genomic_DNA"/>
</dbReference>
<sequence>MSYTPTQVTFTQSIYQLSSEVQFVRVSEEALYIVTSQTPFHPVSHIWPDHPADRGTLAIGEHIYTVEHCLVGAINQADHQLLVGKEIPVKRDEPGWVFVVVHQIKAEENAVKVHEVVSLTVDDIYQNQLSRGHSAGHLAYLALNKVLAAGYWRKGADRKDPHGHNDFNSYAQVTSFVTEDRCVDTYRLGKTLRKRGLNSADMLENLAKIEEQVNAQLASWLTLGSKIEITRQGENLTDSRYWQCDLQEGEIAIIPCGGTHCDSLDSFKEIQVKLVQRDSEHIEMHTHVTHQLENDPFVKF</sequence>
<dbReference type="PANTHER" id="PTHR43462:SF1">
    <property type="entry name" value="ALANYL-TRNA EDITING PROTEIN AARSD1"/>
    <property type="match status" value="1"/>
</dbReference>
<dbReference type="InterPro" id="IPR051335">
    <property type="entry name" value="Alanyl-tRNA_Editing_Enzymes"/>
</dbReference>
<evidence type="ECO:0000313" key="3">
    <source>
        <dbReference type="EMBL" id="PNI05958.1"/>
    </source>
</evidence>
<dbReference type="GO" id="GO:0046872">
    <property type="term" value="F:metal ion binding"/>
    <property type="evidence" value="ECO:0007669"/>
    <property type="project" value="UniProtKB-KW"/>
</dbReference>
<organism evidence="3 4">
    <name type="scientific">Vibrio diazotrophicus</name>
    <dbReference type="NCBI Taxonomy" id="685"/>
    <lineage>
        <taxon>Bacteria</taxon>
        <taxon>Pseudomonadati</taxon>
        <taxon>Pseudomonadota</taxon>
        <taxon>Gammaproteobacteria</taxon>
        <taxon>Vibrionales</taxon>
        <taxon>Vibrionaceae</taxon>
        <taxon>Vibrio</taxon>
    </lineage>
</organism>
<reference evidence="3 4" key="1">
    <citation type="submission" date="2018-01" db="EMBL/GenBank/DDBJ databases">
        <title>Draft genome sequences of six Vibrio diazotrophicus strains isolated from deep-sea sediments of the Baltic Sea.</title>
        <authorList>
            <person name="Castillo D."/>
            <person name="Vandieken V."/>
            <person name="Chiang O."/>
            <person name="Middelboe M."/>
        </authorList>
    </citation>
    <scope>NUCLEOTIDE SEQUENCE [LARGE SCALE GENOMIC DNA]</scope>
    <source>
        <strain evidence="3 4">60.27F</strain>
    </source>
</reference>
<dbReference type="RefSeq" id="WP_102965351.1">
    <property type="nucleotide sequence ID" value="NZ_POSK01000002.1"/>
</dbReference>
<evidence type="ECO:0000256" key="1">
    <source>
        <dbReference type="ARBA" id="ARBA00022723"/>
    </source>
</evidence>
<keyword evidence="2" id="KW-0862">Zinc</keyword>
<comment type="caution">
    <text evidence="3">The sequence shown here is derived from an EMBL/GenBank/DDBJ whole genome shotgun (WGS) entry which is preliminary data.</text>
</comment>
<accession>A0A2J8I619</accession>